<dbReference type="InterPro" id="IPR012386">
    <property type="entry name" value="Cyclic-nucl_3Pdiesterase"/>
</dbReference>
<protein>
    <submittedName>
        <fullName evidence="2">Uncharacterized protein</fullName>
    </submittedName>
</protein>
<organism evidence="2 3">
    <name type="scientific">Discostella pseudostelligera</name>
    <dbReference type="NCBI Taxonomy" id="259834"/>
    <lineage>
        <taxon>Eukaryota</taxon>
        <taxon>Sar</taxon>
        <taxon>Stramenopiles</taxon>
        <taxon>Ochrophyta</taxon>
        <taxon>Bacillariophyta</taxon>
        <taxon>Coscinodiscophyceae</taxon>
        <taxon>Thalassiosirophycidae</taxon>
        <taxon>Stephanodiscales</taxon>
        <taxon>Stephanodiscaceae</taxon>
        <taxon>Discostella</taxon>
    </lineage>
</organism>
<feature type="region of interest" description="Disordered" evidence="1">
    <location>
        <begin position="178"/>
        <end position="211"/>
    </location>
</feature>
<proteinExistence type="predicted"/>
<keyword evidence="3" id="KW-1185">Reference proteome</keyword>
<feature type="compositionally biased region" description="Basic and acidic residues" evidence="1">
    <location>
        <begin position="178"/>
        <end position="204"/>
    </location>
</feature>
<evidence type="ECO:0000313" key="3">
    <source>
        <dbReference type="Proteomes" id="UP001530293"/>
    </source>
</evidence>
<dbReference type="Proteomes" id="UP001530293">
    <property type="component" value="Unassembled WGS sequence"/>
</dbReference>
<sequence>MTATAATSPPSLVALTNVKKFSHAFSGISVWLEPDEAQTSSLTKEMEYLMHRCGGHDAGMYHFTPHCTLLYNTSFPLKNRQKVEQNDGDAFDSHRKIMQQQEGEELLSNCLAEYYTRASKGSETPPNIQLIPTSHYYFPYPKTADNGKGFGCAISLLILETTPALQLLHEVVKTMFPPDERHQTATDASSRHGDASTVQEHDSDGGDQNSQVEASFRPHMALIYAPENHESVTNGWLEKHTKQMDSEKRYLTWTTSYSSEMGDIIGNGIKANGIGESSKASWDAKYLSIWSTEGTIDEWYPIAKHLFSNNN</sequence>
<name>A0ABD3MGS3_9STRA</name>
<gene>
    <name evidence="2" type="ORF">ACHAWU_000496</name>
</gene>
<evidence type="ECO:0000256" key="1">
    <source>
        <dbReference type="SAM" id="MobiDB-lite"/>
    </source>
</evidence>
<evidence type="ECO:0000313" key="2">
    <source>
        <dbReference type="EMBL" id="KAL3761362.1"/>
    </source>
</evidence>
<comment type="caution">
    <text evidence="2">The sequence shown here is derived from an EMBL/GenBank/DDBJ whole genome shotgun (WGS) entry which is preliminary data.</text>
</comment>
<reference evidence="2 3" key="1">
    <citation type="submission" date="2024-10" db="EMBL/GenBank/DDBJ databases">
        <title>Updated reference genomes for cyclostephanoid diatoms.</title>
        <authorList>
            <person name="Roberts W.R."/>
            <person name="Alverson A.J."/>
        </authorList>
    </citation>
    <scope>NUCLEOTIDE SEQUENCE [LARGE SCALE GENOMIC DNA]</scope>
    <source>
        <strain evidence="2 3">AJA232-27</strain>
    </source>
</reference>
<dbReference type="Gene3D" id="3.90.1140.10">
    <property type="entry name" value="Cyclic phosphodiesterase"/>
    <property type="match status" value="1"/>
</dbReference>
<dbReference type="PANTHER" id="PTHR28141:SF1">
    <property type="entry name" value="2',3'-CYCLIC-NUCLEOTIDE 3'-PHOSPHODIESTERASE"/>
    <property type="match status" value="1"/>
</dbReference>
<dbReference type="PANTHER" id="PTHR28141">
    <property type="entry name" value="2',3'-CYCLIC-NUCLEOTIDE 3'-PHOSPHODIESTERASE"/>
    <property type="match status" value="1"/>
</dbReference>
<dbReference type="EMBL" id="JALLBG020000151">
    <property type="protein sequence ID" value="KAL3761362.1"/>
    <property type="molecule type" value="Genomic_DNA"/>
</dbReference>
<dbReference type="AlphaFoldDB" id="A0ABD3MGS3"/>
<accession>A0ABD3MGS3</accession>